<accession>A0A183SKE5</accession>
<evidence type="ECO:0000256" key="1">
    <source>
        <dbReference type="SAM" id="MobiDB-lite"/>
    </source>
</evidence>
<gene>
    <name evidence="2" type="ORF">SSLN_LOCUS4693</name>
</gene>
<proteinExistence type="predicted"/>
<name>A0A183SKE5_SCHSO</name>
<reference evidence="2 3" key="2">
    <citation type="submission" date="2018-11" db="EMBL/GenBank/DDBJ databases">
        <authorList>
            <consortium name="Pathogen Informatics"/>
        </authorList>
    </citation>
    <scope>NUCLEOTIDE SEQUENCE [LARGE SCALE GENOMIC DNA]</scope>
    <source>
        <strain evidence="2 3">NST_G2</strain>
    </source>
</reference>
<evidence type="ECO:0000313" key="2">
    <source>
        <dbReference type="EMBL" id="VDL91078.1"/>
    </source>
</evidence>
<dbReference type="EMBL" id="UYSU01032962">
    <property type="protein sequence ID" value="VDL91078.1"/>
    <property type="molecule type" value="Genomic_DNA"/>
</dbReference>
<feature type="region of interest" description="Disordered" evidence="1">
    <location>
        <begin position="1"/>
        <end position="25"/>
    </location>
</feature>
<evidence type="ECO:0000313" key="4">
    <source>
        <dbReference type="WBParaSite" id="SSLN_0000484801-mRNA-1"/>
    </source>
</evidence>
<protein>
    <submittedName>
        <fullName evidence="2 4">Uncharacterized protein</fullName>
    </submittedName>
</protein>
<dbReference type="AlphaFoldDB" id="A0A183SKE5"/>
<dbReference type="Proteomes" id="UP000275846">
    <property type="component" value="Unassembled WGS sequence"/>
</dbReference>
<evidence type="ECO:0000313" key="3">
    <source>
        <dbReference type="Proteomes" id="UP000275846"/>
    </source>
</evidence>
<organism evidence="4">
    <name type="scientific">Schistocephalus solidus</name>
    <name type="common">Tapeworm</name>
    <dbReference type="NCBI Taxonomy" id="70667"/>
    <lineage>
        <taxon>Eukaryota</taxon>
        <taxon>Metazoa</taxon>
        <taxon>Spiralia</taxon>
        <taxon>Lophotrochozoa</taxon>
        <taxon>Platyhelminthes</taxon>
        <taxon>Cestoda</taxon>
        <taxon>Eucestoda</taxon>
        <taxon>Diphyllobothriidea</taxon>
        <taxon>Diphyllobothriidae</taxon>
        <taxon>Schistocephalus</taxon>
    </lineage>
</organism>
<keyword evidence="3" id="KW-1185">Reference proteome</keyword>
<reference evidence="4" key="1">
    <citation type="submission" date="2016-06" db="UniProtKB">
        <authorList>
            <consortium name="WormBaseParasite"/>
        </authorList>
    </citation>
    <scope>IDENTIFICATION</scope>
</reference>
<dbReference type="WBParaSite" id="SSLN_0000484801-mRNA-1">
    <property type="protein sequence ID" value="SSLN_0000484801-mRNA-1"/>
    <property type="gene ID" value="SSLN_0000484801"/>
</dbReference>
<sequence>MQKETRMCGQTTTDEPVAPQKRNPITASEITQFLSRTVASSDATGDARDLQRRLNVDLPVMTREMAPPEGNYKLGRGTPHLDYGVPQSMLMPRISNVICRLNDGSVRDAICPESSSDLKPPPLPWRQ</sequence>